<dbReference type="SUPFAM" id="SSF48662">
    <property type="entry name" value="Ribosomal protein L39e"/>
    <property type="match status" value="1"/>
</dbReference>
<dbReference type="InterPro" id="IPR000077">
    <property type="entry name" value="Ribosomal_eL39"/>
</dbReference>
<keyword evidence="8" id="KW-1185">Reference proteome</keyword>
<proteinExistence type="inferred from homology"/>
<dbReference type="Proteomes" id="UP000078512">
    <property type="component" value="Unassembled WGS sequence"/>
</dbReference>
<dbReference type="STRING" id="1314771.A0A197JFR9"/>
<organism evidence="7 8">
    <name type="scientific">Linnemannia elongata AG-77</name>
    <dbReference type="NCBI Taxonomy" id="1314771"/>
    <lineage>
        <taxon>Eukaryota</taxon>
        <taxon>Fungi</taxon>
        <taxon>Fungi incertae sedis</taxon>
        <taxon>Mucoromycota</taxon>
        <taxon>Mortierellomycotina</taxon>
        <taxon>Mortierellomycetes</taxon>
        <taxon>Mortierellales</taxon>
        <taxon>Mortierellaceae</taxon>
        <taxon>Linnemannia</taxon>
    </lineage>
</organism>
<evidence type="ECO:0000256" key="1">
    <source>
        <dbReference type="ARBA" id="ARBA00009339"/>
    </source>
</evidence>
<dbReference type="GO" id="GO:0003735">
    <property type="term" value="F:structural constituent of ribosome"/>
    <property type="evidence" value="ECO:0007669"/>
    <property type="project" value="InterPro"/>
</dbReference>
<evidence type="ECO:0000313" key="7">
    <source>
        <dbReference type="EMBL" id="OAQ23970.1"/>
    </source>
</evidence>
<feature type="compositionally biased region" description="Basic residues" evidence="6">
    <location>
        <begin position="8"/>
        <end position="19"/>
    </location>
</feature>
<reference evidence="7 8" key="1">
    <citation type="submission" date="2016-05" db="EMBL/GenBank/DDBJ databases">
        <title>Genome sequencing reveals origins of a unique bacterial endosymbiosis in the earliest lineages of terrestrial Fungi.</title>
        <authorList>
            <consortium name="DOE Joint Genome Institute"/>
            <person name="Uehling J."/>
            <person name="Gryganskyi A."/>
            <person name="Hameed K."/>
            <person name="Tschaplinski T."/>
            <person name="Misztal P."/>
            <person name="Wu S."/>
            <person name="Desiro A."/>
            <person name="Vande Pol N."/>
            <person name="Du Z.-Y."/>
            <person name="Zienkiewicz A."/>
            <person name="Zienkiewicz K."/>
            <person name="Morin E."/>
            <person name="Tisserant E."/>
            <person name="Splivallo R."/>
            <person name="Hainaut M."/>
            <person name="Henrissat B."/>
            <person name="Ohm R."/>
            <person name="Kuo A."/>
            <person name="Yan J."/>
            <person name="Lipzen A."/>
            <person name="Nolan M."/>
            <person name="Labutti K."/>
            <person name="Barry K."/>
            <person name="Goldstein A."/>
            <person name="Labbe J."/>
            <person name="Schadt C."/>
            <person name="Tuskan G."/>
            <person name="Grigoriev I."/>
            <person name="Martin F."/>
            <person name="Vilgalys R."/>
            <person name="Bonito G."/>
        </authorList>
    </citation>
    <scope>NUCLEOTIDE SEQUENCE [LARGE SCALE GENOMIC DNA]</scope>
    <source>
        <strain evidence="7 8">AG-77</strain>
    </source>
</reference>
<evidence type="ECO:0000256" key="3">
    <source>
        <dbReference type="ARBA" id="ARBA00023274"/>
    </source>
</evidence>
<accession>A0A197JFR9</accession>
<keyword evidence="2 7" id="KW-0689">Ribosomal protein</keyword>
<evidence type="ECO:0000256" key="6">
    <source>
        <dbReference type="SAM" id="MobiDB-lite"/>
    </source>
</evidence>
<dbReference type="Gene3D" id="1.10.1620.10">
    <property type="entry name" value="Ribosomal protein L39e"/>
    <property type="match status" value="1"/>
</dbReference>
<dbReference type="EMBL" id="KV442104">
    <property type="protein sequence ID" value="OAQ23970.1"/>
    <property type="molecule type" value="Genomic_DNA"/>
</dbReference>
<evidence type="ECO:0000256" key="5">
    <source>
        <dbReference type="ARBA" id="ARBA00035339"/>
    </source>
</evidence>
<evidence type="ECO:0000313" key="8">
    <source>
        <dbReference type="Proteomes" id="UP000078512"/>
    </source>
</evidence>
<sequence length="51" mass="6350">MPSNKSFIIKRKLGKKQKQNRPLPNWCRMRTDNKIRYNAKRRHWRRTKLGL</sequence>
<dbReference type="GO" id="GO:0006412">
    <property type="term" value="P:translation"/>
    <property type="evidence" value="ECO:0007669"/>
    <property type="project" value="InterPro"/>
</dbReference>
<dbReference type="InterPro" id="IPR020083">
    <property type="entry name" value="Ribosomal_eL39_CS"/>
</dbReference>
<keyword evidence="3" id="KW-0687">Ribonucleoprotein</keyword>
<dbReference type="AlphaFoldDB" id="A0A197JFR9"/>
<dbReference type="PANTHER" id="PTHR19970:SF0">
    <property type="entry name" value="LARGE RIBOSOMAL SUBUNIT PROTEIN EL39"/>
    <property type="match status" value="1"/>
</dbReference>
<evidence type="ECO:0000256" key="4">
    <source>
        <dbReference type="ARBA" id="ARBA00035234"/>
    </source>
</evidence>
<protein>
    <recommendedName>
        <fullName evidence="4">Large ribosomal subunit protein eL39</fullName>
    </recommendedName>
    <alternativeName>
        <fullName evidence="5">60S ribosomal protein L39</fullName>
    </alternativeName>
</protein>
<dbReference type="OrthoDB" id="6332053at2759"/>
<dbReference type="PANTHER" id="PTHR19970">
    <property type="entry name" value="RIBOSOMAL PROTEIN L39E"/>
    <property type="match status" value="1"/>
</dbReference>
<dbReference type="GO" id="GO:0022625">
    <property type="term" value="C:cytosolic large ribosomal subunit"/>
    <property type="evidence" value="ECO:0007669"/>
    <property type="project" value="TreeGrafter"/>
</dbReference>
<dbReference type="Pfam" id="PF00832">
    <property type="entry name" value="Ribosomal_L39"/>
    <property type="match status" value="1"/>
</dbReference>
<comment type="similarity">
    <text evidence="1">Belongs to the eukaryotic ribosomal protein eL39 family.</text>
</comment>
<name>A0A197JFR9_9FUNG</name>
<evidence type="ECO:0000256" key="2">
    <source>
        <dbReference type="ARBA" id="ARBA00022980"/>
    </source>
</evidence>
<dbReference type="InterPro" id="IPR023626">
    <property type="entry name" value="Ribosomal_eL39_dom_sf"/>
</dbReference>
<dbReference type="FunFam" id="1.10.1620.10:FF:000001">
    <property type="entry name" value="60S ribosomal protein-like L39"/>
    <property type="match status" value="1"/>
</dbReference>
<feature type="region of interest" description="Disordered" evidence="6">
    <location>
        <begin position="1"/>
        <end position="26"/>
    </location>
</feature>
<gene>
    <name evidence="7" type="ORF">K457DRAFT_882225</name>
</gene>
<dbReference type="PROSITE" id="PS00051">
    <property type="entry name" value="RIBOSOMAL_L39E"/>
    <property type="match status" value="1"/>
</dbReference>